<dbReference type="Proteomes" id="UP001500620">
    <property type="component" value="Unassembled WGS sequence"/>
</dbReference>
<reference evidence="4" key="1">
    <citation type="journal article" date="2019" name="Int. J. Syst. Evol. Microbiol.">
        <title>The Global Catalogue of Microorganisms (GCM) 10K type strain sequencing project: providing services to taxonomists for standard genome sequencing and annotation.</title>
        <authorList>
            <consortium name="The Broad Institute Genomics Platform"/>
            <consortium name="The Broad Institute Genome Sequencing Center for Infectious Disease"/>
            <person name="Wu L."/>
            <person name="Ma J."/>
        </authorList>
    </citation>
    <scope>NUCLEOTIDE SEQUENCE [LARGE SCALE GENOMIC DNA]</scope>
    <source>
        <strain evidence="4">JCM 17441</strain>
    </source>
</reference>
<organism evidence="3 4">
    <name type="scientific">Dactylosporangium darangshiense</name>
    <dbReference type="NCBI Taxonomy" id="579108"/>
    <lineage>
        <taxon>Bacteria</taxon>
        <taxon>Bacillati</taxon>
        <taxon>Actinomycetota</taxon>
        <taxon>Actinomycetes</taxon>
        <taxon>Micromonosporales</taxon>
        <taxon>Micromonosporaceae</taxon>
        <taxon>Dactylosporangium</taxon>
    </lineage>
</organism>
<evidence type="ECO:0000313" key="4">
    <source>
        <dbReference type="Proteomes" id="UP001500620"/>
    </source>
</evidence>
<keyword evidence="2" id="KW-0732">Signal</keyword>
<name>A0ABP8DME8_9ACTN</name>
<keyword evidence="4" id="KW-1185">Reference proteome</keyword>
<feature type="region of interest" description="Disordered" evidence="1">
    <location>
        <begin position="668"/>
        <end position="692"/>
    </location>
</feature>
<protein>
    <recommendedName>
        <fullName evidence="5">Choice-of-anchor D domain-containing protein</fullName>
    </recommendedName>
</protein>
<dbReference type="EMBL" id="BAABAT010000036">
    <property type="protein sequence ID" value="GAA4259677.1"/>
    <property type="molecule type" value="Genomic_DNA"/>
</dbReference>
<feature type="compositionally biased region" description="Polar residues" evidence="1">
    <location>
        <begin position="680"/>
        <end position="692"/>
    </location>
</feature>
<gene>
    <name evidence="3" type="ORF">GCM10022255_085230</name>
</gene>
<dbReference type="Gene3D" id="2.60.40.10">
    <property type="entry name" value="Immunoglobulins"/>
    <property type="match status" value="1"/>
</dbReference>
<dbReference type="InterPro" id="IPR013783">
    <property type="entry name" value="Ig-like_fold"/>
</dbReference>
<accession>A0ABP8DME8</accession>
<dbReference type="NCBIfam" id="NF012200">
    <property type="entry name" value="choice_anch_D"/>
    <property type="match status" value="1"/>
</dbReference>
<evidence type="ECO:0000313" key="3">
    <source>
        <dbReference type="EMBL" id="GAA4259677.1"/>
    </source>
</evidence>
<feature type="signal peptide" evidence="2">
    <location>
        <begin position="1"/>
        <end position="27"/>
    </location>
</feature>
<proteinExistence type="predicted"/>
<evidence type="ECO:0000256" key="2">
    <source>
        <dbReference type="SAM" id="SignalP"/>
    </source>
</evidence>
<evidence type="ECO:0000256" key="1">
    <source>
        <dbReference type="SAM" id="MobiDB-lite"/>
    </source>
</evidence>
<feature type="chain" id="PRO_5046027303" description="Choice-of-anchor D domain-containing protein" evidence="2">
    <location>
        <begin position="28"/>
        <end position="692"/>
    </location>
</feature>
<sequence>MRLLCKFGAIVGATALAVTALPGVANAAAPTAPYDAFTINGSVWNYSFDPGNATIALGGRGPEGFDFSATTPGSGHWFHALVAAPQGKTLGLGTFPTTRMGDATHYALDVFGDGVGCSDSSGSVTIHALTRDAATNAITSIAASYYQDCYDTNGEIRWHSDQSYVNGIRTPSFLGFGTVDVGHSSPVQTVTITSSGSSALKLGTASLGGAVPDAYTITGDTCTNATLQYGQSCTIGVRGQPTAGGDQDATLTVPDNTTFGKRTIGLGMSGRLDAEGTYVPVIPSRLLDTREGNGAPKAPLGGGQTMYLQVTGRGGVPSSKVSAVVLNMTVTGPTSAGYLTVYPTGITRPTASNLNFPAGWTGANAVTVPVGTDGQVDIFNAAGNVHVIADVLGYYYAYDDTHTQWAGGQYQPTLPERVLDTRDSAFGGALAPSEYVRIPVSYGSAVDSHIRALAVNITAVTPTMGGFVTAWNGIGPPPTASTLNFTPGSVVPNFAVVPTAWCFQCGGGGYPSIGVGNYSGGYTHIVVDIFGFYDDGQLPGGLRFHPLTPTRIVDTRDGLGASTFTGTGTKTVTAPTAVAGDNTYALVTNVTGVDPANSTYLSLWATGDTKPTVSNLNLTPHEVRPNAAFVPVGPGNKFNVFNAAWKVDVVIDVSGTFEFAPGSALPGQVSSLDRQGPLHSGSTGTPQRQTLP</sequence>
<evidence type="ECO:0008006" key="5">
    <source>
        <dbReference type="Google" id="ProtNLM"/>
    </source>
</evidence>
<comment type="caution">
    <text evidence="3">The sequence shown here is derived from an EMBL/GenBank/DDBJ whole genome shotgun (WGS) entry which is preliminary data.</text>
</comment>